<gene>
    <name evidence="1" type="ORF">Phou_015590</name>
</gene>
<comment type="caution">
    <text evidence="1">The sequence shown here is derived from an EMBL/GenBank/DDBJ whole genome shotgun (WGS) entry which is preliminary data.</text>
</comment>
<name>A0A6V8K5E0_9ACTN</name>
<protein>
    <submittedName>
        <fullName evidence="1">Uncharacterized protein</fullName>
    </submittedName>
</protein>
<sequence>MECSGRGVDRLVEVWFDSVEPAYGYPLECLAGEAHCPGSGSDGVAGDRDLSEWVLSGEMTPVSQRPASLAVMVLSRTAMFSTAALVERTSTAGRHWPAHKSWIDSLNCR</sequence>
<dbReference type="EMBL" id="BLPF01000001">
    <property type="protein sequence ID" value="GFJ77379.1"/>
    <property type="molecule type" value="Genomic_DNA"/>
</dbReference>
<dbReference type="AlphaFoldDB" id="A0A6V8K5E0"/>
<evidence type="ECO:0000313" key="2">
    <source>
        <dbReference type="Proteomes" id="UP000482800"/>
    </source>
</evidence>
<evidence type="ECO:0000313" key="1">
    <source>
        <dbReference type="EMBL" id="GFJ77379.1"/>
    </source>
</evidence>
<reference evidence="1 2" key="1">
    <citation type="submission" date="2020-03" db="EMBL/GenBank/DDBJ databases">
        <title>Whole genome shotgun sequence of Phytohabitans houttuyneae NBRC 108639.</title>
        <authorList>
            <person name="Komaki H."/>
            <person name="Tamura T."/>
        </authorList>
    </citation>
    <scope>NUCLEOTIDE SEQUENCE [LARGE SCALE GENOMIC DNA]</scope>
    <source>
        <strain evidence="1 2">NBRC 108639</strain>
    </source>
</reference>
<dbReference type="Proteomes" id="UP000482800">
    <property type="component" value="Unassembled WGS sequence"/>
</dbReference>
<accession>A0A6V8K5E0</accession>
<proteinExistence type="predicted"/>
<keyword evidence="2" id="KW-1185">Reference proteome</keyword>
<organism evidence="1 2">
    <name type="scientific">Phytohabitans houttuyneae</name>
    <dbReference type="NCBI Taxonomy" id="1076126"/>
    <lineage>
        <taxon>Bacteria</taxon>
        <taxon>Bacillati</taxon>
        <taxon>Actinomycetota</taxon>
        <taxon>Actinomycetes</taxon>
        <taxon>Micromonosporales</taxon>
        <taxon>Micromonosporaceae</taxon>
    </lineage>
</organism>
<reference evidence="1 2" key="2">
    <citation type="submission" date="2020-03" db="EMBL/GenBank/DDBJ databases">
        <authorList>
            <person name="Ichikawa N."/>
            <person name="Kimura A."/>
            <person name="Kitahashi Y."/>
            <person name="Uohara A."/>
        </authorList>
    </citation>
    <scope>NUCLEOTIDE SEQUENCE [LARGE SCALE GENOMIC DNA]</scope>
    <source>
        <strain evidence="1 2">NBRC 108639</strain>
    </source>
</reference>